<gene>
    <name evidence="1" type="ORF">NDI86_21850</name>
</gene>
<dbReference type="Proteomes" id="UP001268864">
    <property type="component" value="Unassembled WGS sequence"/>
</dbReference>
<comment type="caution">
    <text evidence="1">The sequence shown here is derived from an EMBL/GenBank/DDBJ whole genome shotgun (WGS) entry which is preliminary data.</text>
</comment>
<dbReference type="EMBL" id="JAMQOS010000011">
    <property type="protein sequence ID" value="MDS0284750.1"/>
    <property type="molecule type" value="Genomic_DNA"/>
</dbReference>
<evidence type="ECO:0000313" key="2">
    <source>
        <dbReference type="Proteomes" id="UP001268864"/>
    </source>
</evidence>
<accession>A0ABU2FVG5</accession>
<organism evidence="1 2">
    <name type="scientific">Haloarcula onubensis</name>
    <dbReference type="NCBI Taxonomy" id="2950539"/>
    <lineage>
        <taxon>Archaea</taxon>
        <taxon>Methanobacteriati</taxon>
        <taxon>Methanobacteriota</taxon>
        <taxon>Stenosarchaea group</taxon>
        <taxon>Halobacteria</taxon>
        <taxon>Halobacteriales</taxon>
        <taxon>Haloarculaceae</taxon>
        <taxon>Haloarcula</taxon>
    </lineage>
</organism>
<sequence>MTLLIEDAGDDDYTLLVTDDGELEARKRIPFDGVRRYTTATRALPTGRRTTSQFALDVDNVLDQYTQRSATQTPRETLAEDVARALREVHQRAEAAEEVQHGE</sequence>
<name>A0ABU2FVG5_9EURY</name>
<keyword evidence="2" id="KW-1185">Reference proteome</keyword>
<dbReference type="RefSeq" id="WP_310902417.1">
    <property type="nucleotide sequence ID" value="NZ_JAMQOS010000011.1"/>
</dbReference>
<protein>
    <submittedName>
        <fullName evidence="1">Uncharacterized protein</fullName>
    </submittedName>
</protein>
<evidence type="ECO:0000313" key="1">
    <source>
        <dbReference type="EMBL" id="MDS0284750.1"/>
    </source>
</evidence>
<proteinExistence type="predicted"/>
<reference evidence="1 2" key="1">
    <citation type="submission" date="2022-06" db="EMBL/GenBank/DDBJ databases">
        <title>Halomicroarcula sp. a new haloarchaeum isolate from saline soil.</title>
        <authorList>
            <person name="Strakova D."/>
            <person name="Galisteo C."/>
            <person name="Sanchez-Porro C."/>
            <person name="Ventosa A."/>
        </authorList>
    </citation>
    <scope>NUCLEOTIDE SEQUENCE [LARGE SCALE GENOMIC DNA]</scope>
    <source>
        <strain evidence="1 2">S3CR25-11</strain>
    </source>
</reference>